<feature type="transmembrane region" description="Helical" evidence="1">
    <location>
        <begin position="464"/>
        <end position="487"/>
    </location>
</feature>
<keyword evidence="1" id="KW-1133">Transmembrane helix</keyword>
<evidence type="ECO:0000313" key="2">
    <source>
        <dbReference type="EMBL" id="DBA02098.1"/>
    </source>
</evidence>
<sequence length="734" mass="83957">MTFDRSIKQLWLRLGYFIISYYLFLSDVIRGGLGIDAFSDVYLRVQPNGFVNFGPFAYPVADIADNTTNAFSLDRWMYKFDTTTVAMRTYVELLNVSSWPPCMMYREACPDGTIGLATVFRMLDSLVDGVQATSTTTLNGVAPTTVTSRVHFHWLDRLHHWILPQAFERLWFRTNRAMYYNPTALRHHLARGLCASKSTRPYLCLDFWVNFARTRVLRDDKVERLGTVFTDIEKRMRQLVRDYDKDDHEVDMLMIDSTDDYSPDMISSRGLRAFDVVTITRVRQCHNVTNSNSTSETYTVVKRCKTIRIEDYRYEGSMIVSDVIEWFKFTAALRVIGQTYIWCRLAFLFAGCHYARKTQPSYYAATWSQQLYRSWLLLLRIPSQVVIYSSFFPVLCYALAESIDAPMTHVLVAERYHTILGAIKIEPRQYVQITTTQMRNVWLFALVVYALVSLQSRSLHLARYAGVVGACKFAITIVSALSTMAHFRSRMFRNTSLISFSQTAESAASAAIRSQRLYRNWGLPGSIFYGYAIDIKMFLAGFVAISLAAWVIGMALRHLAKWDTRTVIWARTDASYATQFLWPMTANVIAWNGNFVVQDVTRGFELSHQGTVHALTSIKLSSIDDTTRMSKIRNTAFCSAIDLRLLSARHSEGLTTVLLTNLCMMTDPITFYRLRLGLGKRIAFLRSRGTGELHLLPYDALISTGNSELPLHQLEVVLIVRSNQLPWMDLLCCG</sequence>
<proteinExistence type="predicted"/>
<accession>A0AAV2Z3Z9</accession>
<reference evidence="2" key="2">
    <citation type="journal article" date="2023" name="Microbiol Resour">
        <title>Decontamination and Annotation of the Draft Genome Sequence of the Oomycete Lagenidium giganteum ARSEF 373.</title>
        <authorList>
            <person name="Morgan W.R."/>
            <person name="Tartar A."/>
        </authorList>
    </citation>
    <scope>NUCLEOTIDE SEQUENCE</scope>
    <source>
        <strain evidence="2">ARSEF 373</strain>
    </source>
</reference>
<evidence type="ECO:0000256" key="1">
    <source>
        <dbReference type="SAM" id="Phobius"/>
    </source>
</evidence>
<keyword evidence="3" id="KW-1185">Reference proteome</keyword>
<dbReference type="EMBL" id="DAKRPA010000036">
    <property type="protein sequence ID" value="DBA02098.1"/>
    <property type="molecule type" value="Genomic_DNA"/>
</dbReference>
<keyword evidence="1" id="KW-0812">Transmembrane</keyword>
<dbReference type="AlphaFoldDB" id="A0AAV2Z3Z9"/>
<reference evidence="2" key="1">
    <citation type="submission" date="2022-11" db="EMBL/GenBank/DDBJ databases">
        <authorList>
            <person name="Morgan W.R."/>
            <person name="Tartar A."/>
        </authorList>
    </citation>
    <scope>NUCLEOTIDE SEQUENCE</scope>
    <source>
        <strain evidence="2">ARSEF 373</strain>
    </source>
</reference>
<name>A0AAV2Z3Z9_9STRA</name>
<comment type="caution">
    <text evidence="2">The sequence shown here is derived from an EMBL/GenBank/DDBJ whole genome shotgun (WGS) entry which is preliminary data.</text>
</comment>
<gene>
    <name evidence="2" type="ORF">N0F65_011165</name>
</gene>
<organism evidence="2 3">
    <name type="scientific">Lagenidium giganteum</name>
    <dbReference type="NCBI Taxonomy" id="4803"/>
    <lineage>
        <taxon>Eukaryota</taxon>
        <taxon>Sar</taxon>
        <taxon>Stramenopiles</taxon>
        <taxon>Oomycota</taxon>
        <taxon>Peronosporomycetes</taxon>
        <taxon>Pythiales</taxon>
        <taxon>Pythiaceae</taxon>
    </lineage>
</organism>
<keyword evidence="1" id="KW-0472">Membrane</keyword>
<dbReference type="Proteomes" id="UP001146120">
    <property type="component" value="Unassembled WGS sequence"/>
</dbReference>
<evidence type="ECO:0000313" key="3">
    <source>
        <dbReference type="Proteomes" id="UP001146120"/>
    </source>
</evidence>
<feature type="transmembrane region" description="Helical" evidence="1">
    <location>
        <begin position="528"/>
        <end position="552"/>
    </location>
</feature>
<protein>
    <submittedName>
        <fullName evidence="2">Uncharacterized protein</fullName>
    </submittedName>
</protein>
<feature type="transmembrane region" description="Helical" evidence="1">
    <location>
        <begin position="430"/>
        <end position="452"/>
    </location>
</feature>